<proteinExistence type="predicted"/>
<feature type="chain" id="PRO_5038123198" evidence="1">
    <location>
        <begin position="24"/>
        <end position="382"/>
    </location>
</feature>
<reference evidence="4" key="1">
    <citation type="submission" date="2022-11" db="UniProtKB">
        <authorList>
            <consortium name="WormBaseParasite"/>
        </authorList>
    </citation>
    <scope>IDENTIFICATION</scope>
</reference>
<dbReference type="PANTHER" id="PTHR47324:SF1">
    <property type="entry name" value="EGF-LIKE DOMAIN-CONTAINING PROTEIN-RELATED"/>
    <property type="match status" value="1"/>
</dbReference>
<dbReference type="InterPro" id="IPR057086">
    <property type="entry name" value="GBD_Irg-7_N"/>
</dbReference>
<dbReference type="PROSITE" id="PS00022">
    <property type="entry name" value="EGF_1"/>
    <property type="match status" value="1"/>
</dbReference>
<name>A0A914XD97_9BILA</name>
<dbReference type="InterPro" id="IPR000742">
    <property type="entry name" value="EGF"/>
</dbReference>
<dbReference type="Proteomes" id="UP000887566">
    <property type="component" value="Unplaced"/>
</dbReference>
<organism evidence="3 4">
    <name type="scientific">Plectus sambesii</name>
    <dbReference type="NCBI Taxonomy" id="2011161"/>
    <lineage>
        <taxon>Eukaryota</taxon>
        <taxon>Metazoa</taxon>
        <taxon>Ecdysozoa</taxon>
        <taxon>Nematoda</taxon>
        <taxon>Chromadorea</taxon>
        <taxon>Plectida</taxon>
        <taxon>Plectina</taxon>
        <taxon>Plectoidea</taxon>
        <taxon>Plectidae</taxon>
        <taxon>Plectus</taxon>
    </lineage>
</organism>
<protein>
    <submittedName>
        <fullName evidence="4">EGF-like domain-containing protein</fullName>
    </submittedName>
</protein>
<evidence type="ECO:0000313" key="4">
    <source>
        <dbReference type="WBParaSite" id="PSAMB.scaffold7521size7512.g30170.t1"/>
    </source>
</evidence>
<dbReference type="AlphaFoldDB" id="A0A914XD97"/>
<dbReference type="WBParaSite" id="PSAMB.scaffold7521size7512.g30170.t1">
    <property type="protein sequence ID" value="PSAMB.scaffold7521size7512.g30170.t1"/>
    <property type="gene ID" value="PSAMB.scaffold7521size7512.g30170"/>
</dbReference>
<sequence length="382" mass="41409">MASTGTLACAIVVLCATCSVARATLDSSNMLPSRSDRLERLAQRVGWKPIVRPSEAELNAIENKARRQPQPKIEHNMQNDGFCPPGYTGINCTSPICYNSSTIVYHDGTANMGDDVDWDVSDTCTDTYYFPLDSFVNDVYIEISANGLAAPNGRILNPTGQEVLPTSMLPSPLNTWIAKYENIVKQNGAGRYGLTLNISRAGTCIYSVQAKTTLSVDGGFIIDPRDDNVQTQQPQGNNGIERMPIHGVPSYLAFAVSLSNIQAQSVSFYTNAVFSLFYPVNTRYGCGAPYFVGAFTCSSVGFYHVKIHGVDPYGNAWQRVYYFDCLAGPSSKAVSSNGQSANLLPSSQCFNEGVLINAGTADAFCFCKPLFTGNMCQTPLTK</sequence>
<dbReference type="PANTHER" id="PTHR47324">
    <property type="entry name" value="PROTEIN IRG-7-RELATED"/>
    <property type="match status" value="1"/>
</dbReference>
<feature type="signal peptide" evidence="1">
    <location>
        <begin position="1"/>
        <end position="23"/>
    </location>
</feature>
<keyword evidence="1" id="KW-0732">Signal</keyword>
<evidence type="ECO:0000259" key="2">
    <source>
        <dbReference type="PROSITE" id="PS00022"/>
    </source>
</evidence>
<evidence type="ECO:0000313" key="3">
    <source>
        <dbReference type="Proteomes" id="UP000887566"/>
    </source>
</evidence>
<keyword evidence="3" id="KW-1185">Reference proteome</keyword>
<accession>A0A914XD97</accession>
<feature type="domain" description="EGF-like" evidence="2">
    <location>
        <begin position="365"/>
        <end position="376"/>
    </location>
</feature>
<evidence type="ECO:0000256" key="1">
    <source>
        <dbReference type="SAM" id="SignalP"/>
    </source>
</evidence>
<dbReference type="InterPro" id="IPR053295">
    <property type="entry name" value="Innate_immunity_reg"/>
</dbReference>
<dbReference type="Pfam" id="PF23623">
    <property type="entry name" value="GBD_IRG7_N"/>
    <property type="match status" value="1"/>
</dbReference>